<evidence type="ECO:0000256" key="1">
    <source>
        <dbReference type="ARBA" id="ARBA00008343"/>
    </source>
</evidence>
<dbReference type="InterPro" id="IPR005759">
    <property type="entry name" value="Nth"/>
</dbReference>
<dbReference type="InterPro" id="IPR023170">
    <property type="entry name" value="HhH_base_excis_C"/>
</dbReference>
<keyword evidence="15" id="KW-1185">Reference proteome</keyword>
<gene>
    <name evidence="12 14" type="primary">nth</name>
    <name evidence="14" type="ORF">RVIR1_01590</name>
</gene>
<keyword evidence="11 12" id="KW-0326">Glycosidase</keyword>
<evidence type="ECO:0000256" key="12">
    <source>
        <dbReference type="HAMAP-Rule" id="MF_00942"/>
    </source>
</evidence>
<dbReference type="PIRSF" id="PIRSF001435">
    <property type="entry name" value="Nth"/>
    <property type="match status" value="1"/>
</dbReference>
<dbReference type="AlphaFoldDB" id="A0A2Z5V6V5"/>
<comment type="cofactor">
    <cofactor evidence="12">
        <name>[4Fe-4S] cluster</name>
        <dbReference type="ChEBI" id="CHEBI:49883"/>
    </cofactor>
    <text evidence="12">Binds 1 [4Fe-4S] cluster.</text>
</comment>
<sequence>MSWFNPEWILKKENSMNAKKRLAIFQRFNKQNPHPQTELVYRSPFELLIAVILSAQATDKSVNRATKTLFAAASTPEAIAALGLEGLKKHIKSIGLYNTKAKNIINTCEILLKQYKGKVPEKRELLEKLPGVGRKTANVVLNTVFDQPTVAVDTHIFRVCNRTGLAKEKTPLAVEKTLLKTIPKPYLKNAHHWLVLHGRYTCLARKPKCPECIIQDLCEYPKRFENEK</sequence>
<evidence type="ECO:0000256" key="8">
    <source>
        <dbReference type="ARBA" id="ARBA00023125"/>
    </source>
</evidence>
<dbReference type="PROSITE" id="PS01155">
    <property type="entry name" value="ENDONUCLEASE_III_2"/>
    <property type="match status" value="1"/>
</dbReference>
<keyword evidence="14" id="KW-0255">Endonuclease</keyword>
<keyword evidence="5 12" id="KW-0378">Hydrolase</keyword>
<evidence type="ECO:0000256" key="6">
    <source>
        <dbReference type="ARBA" id="ARBA00023004"/>
    </source>
</evidence>
<dbReference type="EMBL" id="AP018005">
    <property type="protein sequence ID" value="BBB14697.1"/>
    <property type="molecule type" value="Genomic_DNA"/>
</dbReference>
<keyword evidence="7 12" id="KW-0411">Iron-sulfur</keyword>
<dbReference type="GO" id="GO:0006285">
    <property type="term" value="P:base-excision repair, AP site formation"/>
    <property type="evidence" value="ECO:0007669"/>
    <property type="project" value="TreeGrafter"/>
</dbReference>
<proteinExistence type="inferred from homology"/>
<dbReference type="GO" id="GO:0140078">
    <property type="term" value="F:class I DNA-(apurinic or apyrimidinic site) endonuclease activity"/>
    <property type="evidence" value="ECO:0007669"/>
    <property type="project" value="UniProtKB-EC"/>
</dbReference>
<keyword evidence="8 12" id="KW-0238">DNA-binding</keyword>
<keyword evidence="3 12" id="KW-0479">Metal-binding</keyword>
<evidence type="ECO:0000256" key="11">
    <source>
        <dbReference type="ARBA" id="ARBA00023295"/>
    </source>
</evidence>
<dbReference type="InterPro" id="IPR004035">
    <property type="entry name" value="Endouclease-III_FeS-bd_BS"/>
</dbReference>
<evidence type="ECO:0000256" key="2">
    <source>
        <dbReference type="ARBA" id="ARBA00022485"/>
    </source>
</evidence>
<feature type="domain" description="HhH-GPD" evidence="13">
    <location>
        <begin position="53"/>
        <end position="200"/>
    </location>
</feature>
<dbReference type="GO" id="GO:0003677">
    <property type="term" value="F:DNA binding"/>
    <property type="evidence" value="ECO:0007669"/>
    <property type="project" value="UniProtKB-UniRule"/>
</dbReference>
<evidence type="ECO:0000256" key="5">
    <source>
        <dbReference type="ARBA" id="ARBA00022801"/>
    </source>
</evidence>
<dbReference type="NCBIfam" id="TIGR01083">
    <property type="entry name" value="nth"/>
    <property type="match status" value="1"/>
</dbReference>
<evidence type="ECO:0000256" key="9">
    <source>
        <dbReference type="ARBA" id="ARBA00023204"/>
    </source>
</evidence>
<comment type="similarity">
    <text evidence="1 12">Belongs to the Nth/MutY family.</text>
</comment>
<dbReference type="GO" id="GO:0051539">
    <property type="term" value="F:4 iron, 4 sulfur cluster binding"/>
    <property type="evidence" value="ECO:0007669"/>
    <property type="project" value="UniProtKB-UniRule"/>
</dbReference>
<evidence type="ECO:0000259" key="13">
    <source>
        <dbReference type="SMART" id="SM00478"/>
    </source>
</evidence>
<dbReference type="Proteomes" id="UP000282483">
    <property type="component" value="Chromosome"/>
</dbReference>
<dbReference type="GO" id="GO:0046872">
    <property type="term" value="F:metal ion binding"/>
    <property type="evidence" value="ECO:0007669"/>
    <property type="project" value="UniProtKB-KW"/>
</dbReference>
<protein>
    <recommendedName>
        <fullName evidence="12">Endonuclease III</fullName>
        <ecNumber evidence="12">4.2.99.18</ecNumber>
    </recommendedName>
    <alternativeName>
        <fullName evidence="12">DNA-(apurinic or apyrimidinic site) lyase</fullName>
    </alternativeName>
</protein>
<dbReference type="PANTHER" id="PTHR10359:SF18">
    <property type="entry name" value="ENDONUCLEASE III"/>
    <property type="match status" value="1"/>
</dbReference>
<dbReference type="FunFam" id="1.10.1670.10:FF:000001">
    <property type="entry name" value="Endonuclease III"/>
    <property type="match status" value="1"/>
</dbReference>
<evidence type="ECO:0000313" key="15">
    <source>
        <dbReference type="Proteomes" id="UP000282483"/>
    </source>
</evidence>
<accession>A0A2Z5V6V5</accession>
<evidence type="ECO:0000256" key="4">
    <source>
        <dbReference type="ARBA" id="ARBA00022763"/>
    </source>
</evidence>
<dbReference type="SMART" id="SM00478">
    <property type="entry name" value="ENDO3c"/>
    <property type="match status" value="1"/>
</dbReference>
<comment type="catalytic activity">
    <reaction evidence="12">
        <text>2'-deoxyribonucleotide-(2'-deoxyribose 5'-phosphate)-2'-deoxyribonucleotide-DNA = a 3'-end 2'-deoxyribonucleotide-(2,3-dehydro-2,3-deoxyribose 5'-phosphate)-DNA + a 5'-end 5'-phospho-2'-deoxyribonucleoside-DNA + H(+)</text>
        <dbReference type="Rhea" id="RHEA:66592"/>
        <dbReference type="Rhea" id="RHEA-COMP:13180"/>
        <dbReference type="Rhea" id="RHEA-COMP:16897"/>
        <dbReference type="Rhea" id="RHEA-COMP:17067"/>
        <dbReference type="ChEBI" id="CHEBI:15378"/>
        <dbReference type="ChEBI" id="CHEBI:136412"/>
        <dbReference type="ChEBI" id="CHEBI:157695"/>
        <dbReference type="ChEBI" id="CHEBI:167181"/>
        <dbReference type="EC" id="4.2.99.18"/>
    </reaction>
</comment>
<dbReference type="HAMAP" id="MF_00942">
    <property type="entry name" value="Nth"/>
    <property type="match status" value="1"/>
</dbReference>
<dbReference type="InterPro" id="IPR004036">
    <property type="entry name" value="Endonuclease-III-like_CS2"/>
</dbReference>
<dbReference type="SUPFAM" id="SSF48150">
    <property type="entry name" value="DNA-glycosylase"/>
    <property type="match status" value="1"/>
</dbReference>
<keyword evidence="6 12" id="KW-0408">Iron</keyword>
<dbReference type="Pfam" id="PF10576">
    <property type="entry name" value="EndIII_4Fe-2S"/>
    <property type="match status" value="1"/>
</dbReference>
<dbReference type="Pfam" id="PF00633">
    <property type="entry name" value="HHH"/>
    <property type="match status" value="1"/>
</dbReference>
<dbReference type="PANTHER" id="PTHR10359">
    <property type="entry name" value="A/G-SPECIFIC ADENINE GLYCOSYLASE/ENDONUCLEASE III"/>
    <property type="match status" value="1"/>
</dbReference>
<dbReference type="FunFam" id="1.10.340.30:FF:000001">
    <property type="entry name" value="Endonuclease III"/>
    <property type="match status" value="1"/>
</dbReference>
<keyword evidence="9 12" id="KW-0234">DNA repair</keyword>
<feature type="binding site" evidence="12">
    <location>
        <position position="209"/>
    </location>
    <ligand>
        <name>[4Fe-4S] cluster</name>
        <dbReference type="ChEBI" id="CHEBI:49883"/>
    </ligand>
</feature>
<keyword evidence="4 12" id="KW-0227">DNA damage</keyword>
<dbReference type="GO" id="GO:0019104">
    <property type="term" value="F:DNA N-glycosylase activity"/>
    <property type="evidence" value="ECO:0007669"/>
    <property type="project" value="UniProtKB-UniRule"/>
</dbReference>
<keyword evidence="14" id="KW-0540">Nuclease</keyword>
<dbReference type="PROSITE" id="PS00764">
    <property type="entry name" value="ENDONUCLEASE_III_1"/>
    <property type="match status" value="1"/>
</dbReference>
<dbReference type="InterPro" id="IPR011257">
    <property type="entry name" value="DNA_glycosylase"/>
</dbReference>
<organism evidence="14 15">
    <name type="scientific">Candidatus Rickettsiella viridis</name>
    <dbReference type="NCBI Taxonomy" id="676208"/>
    <lineage>
        <taxon>Bacteria</taxon>
        <taxon>Pseudomonadati</taxon>
        <taxon>Pseudomonadota</taxon>
        <taxon>Gammaproteobacteria</taxon>
        <taxon>Legionellales</taxon>
        <taxon>Coxiellaceae</taxon>
        <taxon>Rickettsiella</taxon>
    </lineage>
</organism>
<dbReference type="CDD" id="cd00056">
    <property type="entry name" value="ENDO3c"/>
    <property type="match status" value="1"/>
</dbReference>
<feature type="binding site" evidence="12">
    <location>
        <position position="212"/>
    </location>
    <ligand>
        <name>[4Fe-4S] cluster</name>
        <dbReference type="ChEBI" id="CHEBI:49883"/>
    </ligand>
</feature>
<feature type="binding site" evidence="12">
    <location>
        <position position="202"/>
    </location>
    <ligand>
        <name>[4Fe-4S] cluster</name>
        <dbReference type="ChEBI" id="CHEBI:49883"/>
    </ligand>
</feature>
<dbReference type="InterPro" id="IPR003651">
    <property type="entry name" value="Endonuclease3_FeS-loop_motif"/>
</dbReference>
<dbReference type="EC" id="4.2.99.18" evidence="12"/>
<keyword evidence="2 12" id="KW-0004">4Fe-4S</keyword>
<dbReference type="InterPro" id="IPR000445">
    <property type="entry name" value="HhH_motif"/>
</dbReference>
<reference evidence="14 15" key="1">
    <citation type="submission" date="2017-03" db="EMBL/GenBank/DDBJ databases">
        <title>The genome sequence of Candidatus Rickettsiella viridis.</title>
        <authorList>
            <person name="Nikoh N."/>
            <person name="Tsuchida T."/>
            <person name="Yamaguchi K."/>
            <person name="Maeda T."/>
            <person name="Shigenobu S."/>
            <person name="Fukatsu T."/>
        </authorList>
    </citation>
    <scope>NUCLEOTIDE SEQUENCE [LARGE SCALE GENOMIC DNA]</scope>
    <source>
        <strain evidence="14 15">Ap-RA04</strain>
    </source>
</reference>
<evidence type="ECO:0000313" key="14">
    <source>
        <dbReference type="EMBL" id="BBB14697.1"/>
    </source>
</evidence>
<dbReference type="InterPro" id="IPR003265">
    <property type="entry name" value="HhH-GPD_domain"/>
</dbReference>
<dbReference type="Gene3D" id="1.10.340.30">
    <property type="entry name" value="Hypothetical protein, domain 2"/>
    <property type="match status" value="1"/>
</dbReference>
<dbReference type="Pfam" id="PF00730">
    <property type="entry name" value="HhH-GPD"/>
    <property type="match status" value="1"/>
</dbReference>
<keyword evidence="10 12" id="KW-0456">Lyase</keyword>
<evidence type="ECO:0000256" key="3">
    <source>
        <dbReference type="ARBA" id="ARBA00022723"/>
    </source>
</evidence>
<name>A0A2Z5V6V5_9COXI</name>
<evidence type="ECO:0000256" key="7">
    <source>
        <dbReference type="ARBA" id="ARBA00023014"/>
    </source>
</evidence>
<dbReference type="KEGG" id="rvi:RVIR1_01590"/>
<feature type="binding site" evidence="12">
    <location>
        <position position="218"/>
    </location>
    <ligand>
        <name>[4Fe-4S] cluster</name>
        <dbReference type="ChEBI" id="CHEBI:49883"/>
    </ligand>
</feature>
<evidence type="ECO:0000256" key="10">
    <source>
        <dbReference type="ARBA" id="ARBA00023239"/>
    </source>
</evidence>
<comment type="function">
    <text evidence="12">DNA repair enzyme that has both DNA N-glycosylase activity and AP-lyase activity. The DNA N-glycosylase activity releases various damaged pyrimidines from DNA by cleaving the N-glycosidic bond, leaving an AP (apurinic/apyrimidinic) site. The AP-lyase activity cleaves the phosphodiester bond 3' to the AP site by a beta-elimination, leaving a 3'-terminal unsaturated sugar and a product with a terminal 5'-phosphate.</text>
</comment>
<dbReference type="SMART" id="SM00525">
    <property type="entry name" value="FES"/>
    <property type="match status" value="1"/>
</dbReference>
<dbReference type="Gene3D" id="1.10.1670.10">
    <property type="entry name" value="Helix-hairpin-Helix base-excision DNA repair enzymes (C-terminal)"/>
    <property type="match status" value="1"/>
</dbReference>